<dbReference type="Gene3D" id="3.20.20.70">
    <property type="entry name" value="Aldolase class I"/>
    <property type="match status" value="1"/>
</dbReference>
<name>A0ABV8DRH6_9NOCA</name>
<evidence type="ECO:0000256" key="4">
    <source>
        <dbReference type="ARBA" id="ARBA00023014"/>
    </source>
</evidence>
<dbReference type="RefSeq" id="WP_378612072.1">
    <property type="nucleotide sequence ID" value="NZ_JBHSAX010000009.1"/>
</dbReference>
<keyword evidence="2" id="KW-0479">Metal-binding</keyword>
<comment type="caution">
    <text evidence="6">The sequence shown here is derived from an EMBL/GenBank/DDBJ whole genome shotgun (WGS) entry which is preliminary data.</text>
</comment>
<evidence type="ECO:0000256" key="2">
    <source>
        <dbReference type="ARBA" id="ARBA00022723"/>
    </source>
</evidence>
<keyword evidence="4" id="KW-0411">Iron-sulfur</keyword>
<dbReference type="InterPro" id="IPR007197">
    <property type="entry name" value="rSAM"/>
</dbReference>
<dbReference type="EMBL" id="JBHSAX010000009">
    <property type="protein sequence ID" value="MFC3962304.1"/>
    <property type="molecule type" value="Genomic_DNA"/>
</dbReference>
<dbReference type="InterPro" id="IPR058240">
    <property type="entry name" value="rSAM_sf"/>
</dbReference>
<protein>
    <submittedName>
        <fullName evidence="6">Radical SAM protein</fullName>
    </submittedName>
</protein>
<dbReference type="SUPFAM" id="SSF102114">
    <property type="entry name" value="Radical SAM enzymes"/>
    <property type="match status" value="1"/>
</dbReference>
<reference evidence="7" key="1">
    <citation type="journal article" date="2019" name="Int. J. Syst. Evol. Microbiol.">
        <title>The Global Catalogue of Microorganisms (GCM) 10K type strain sequencing project: providing services to taxonomists for standard genome sequencing and annotation.</title>
        <authorList>
            <consortium name="The Broad Institute Genomics Platform"/>
            <consortium name="The Broad Institute Genome Sequencing Center for Infectious Disease"/>
            <person name="Wu L."/>
            <person name="Ma J."/>
        </authorList>
    </citation>
    <scope>NUCLEOTIDE SEQUENCE [LARGE SCALE GENOMIC DNA]</scope>
    <source>
        <strain evidence="7">CGMCC 4.7330</strain>
    </source>
</reference>
<evidence type="ECO:0000256" key="3">
    <source>
        <dbReference type="ARBA" id="ARBA00023004"/>
    </source>
</evidence>
<gene>
    <name evidence="6" type="ORF">ACFO0B_09935</name>
</gene>
<dbReference type="CDD" id="cd01335">
    <property type="entry name" value="Radical_SAM"/>
    <property type="match status" value="1"/>
</dbReference>
<dbReference type="InterPro" id="IPR050377">
    <property type="entry name" value="Radical_SAM_PqqE_MftC-like"/>
</dbReference>
<keyword evidence="7" id="KW-1185">Reference proteome</keyword>
<keyword evidence="3" id="KW-0408">Iron</keyword>
<dbReference type="InterPro" id="IPR013785">
    <property type="entry name" value="Aldolase_TIM"/>
</dbReference>
<evidence type="ECO:0000256" key="1">
    <source>
        <dbReference type="ARBA" id="ARBA00022691"/>
    </source>
</evidence>
<keyword evidence="1" id="KW-0949">S-adenosyl-L-methionine</keyword>
<dbReference type="Proteomes" id="UP001595696">
    <property type="component" value="Unassembled WGS sequence"/>
</dbReference>
<dbReference type="PANTHER" id="PTHR11228">
    <property type="entry name" value="RADICAL SAM DOMAIN PROTEIN"/>
    <property type="match status" value="1"/>
</dbReference>
<sequence>MTAPTTVVWELAPRYPRSGPYRLPAPGAPRALDTAECRTLLDEFARLGVVTVEVSGGEPTGRADFADLAAHASARGLGLAFHTDGTGVTPALARQLAGDHRRTARVALAAPTEAADDAVRGPGAYRASVRAMELLASAGVYEFEVAVPLTRHSAERLDALLAVAGIFGARLRLTGDRPPEAAPDAAQRRAVAAWVAEHRERVRFGVHPTGDLAEECGAGRDICLVDVVGDVFACPVARGVRPHGNVRDAGGFAAVARSLVPAVCPAAPAVARPA</sequence>
<dbReference type="Pfam" id="PF04055">
    <property type="entry name" value="Radical_SAM"/>
    <property type="match status" value="1"/>
</dbReference>
<organism evidence="6 7">
    <name type="scientific">Nocardia jiangsuensis</name>
    <dbReference type="NCBI Taxonomy" id="1691563"/>
    <lineage>
        <taxon>Bacteria</taxon>
        <taxon>Bacillati</taxon>
        <taxon>Actinomycetota</taxon>
        <taxon>Actinomycetes</taxon>
        <taxon>Mycobacteriales</taxon>
        <taxon>Nocardiaceae</taxon>
        <taxon>Nocardia</taxon>
    </lineage>
</organism>
<evidence type="ECO:0000313" key="6">
    <source>
        <dbReference type="EMBL" id="MFC3962304.1"/>
    </source>
</evidence>
<feature type="domain" description="Radical SAM core" evidence="5">
    <location>
        <begin position="24"/>
        <end position="141"/>
    </location>
</feature>
<dbReference type="PANTHER" id="PTHR11228:SF7">
    <property type="entry name" value="PQQA PEPTIDE CYCLASE"/>
    <property type="match status" value="1"/>
</dbReference>
<evidence type="ECO:0000259" key="5">
    <source>
        <dbReference type="Pfam" id="PF04055"/>
    </source>
</evidence>
<evidence type="ECO:0000313" key="7">
    <source>
        <dbReference type="Proteomes" id="UP001595696"/>
    </source>
</evidence>
<accession>A0ABV8DRH6</accession>
<proteinExistence type="predicted"/>